<organism evidence="2 3">
    <name type="scientific">Pantoea conspicua</name>
    <dbReference type="NCBI Taxonomy" id="472705"/>
    <lineage>
        <taxon>Bacteria</taxon>
        <taxon>Pseudomonadati</taxon>
        <taxon>Pseudomonadota</taxon>
        <taxon>Gammaproteobacteria</taxon>
        <taxon>Enterobacterales</taxon>
        <taxon>Erwiniaceae</taxon>
        <taxon>Pantoea</taxon>
    </lineage>
</organism>
<dbReference type="RefSeq" id="WP_094119860.1">
    <property type="nucleotide sequence ID" value="NZ_MLFN01000008.1"/>
</dbReference>
<dbReference type="InterPro" id="IPR050312">
    <property type="entry name" value="IolE/XylAMocC-like"/>
</dbReference>
<protein>
    <recommendedName>
        <fullName evidence="1">Xylose isomerase-like TIM barrel domain-containing protein</fullName>
    </recommendedName>
</protein>
<accession>A0A1X1C000</accession>
<dbReference type="OrthoDB" id="7914296at2"/>
<proteinExistence type="predicted"/>
<name>A0A1X1C000_9GAMM</name>
<evidence type="ECO:0000259" key="1">
    <source>
        <dbReference type="Pfam" id="PF01261"/>
    </source>
</evidence>
<reference evidence="2 3" key="1">
    <citation type="journal article" date="2017" name="Antonie Van Leeuwenhoek">
        <title>Phylogenomic resolution of the bacterial genus Pantoea and its relationship with Erwinia and Tatumella.</title>
        <authorList>
            <person name="Palmer M."/>
            <person name="Steenkamp E.T."/>
            <person name="Coetzee M.P."/>
            <person name="Chan W.Y."/>
            <person name="van Zyl E."/>
            <person name="De Maayer P."/>
            <person name="Coutinho T.A."/>
            <person name="Blom J."/>
            <person name="Smits T.H."/>
            <person name="Duffy B."/>
            <person name="Venter S.N."/>
        </authorList>
    </citation>
    <scope>NUCLEOTIDE SEQUENCE [LARGE SCALE GENOMIC DNA]</scope>
    <source>
        <strain evidence="2 3">LMG 24534</strain>
    </source>
</reference>
<dbReference type="STRING" id="472705.GCA_001743465_03505"/>
<dbReference type="InterPro" id="IPR013022">
    <property type="entry name" value="Xyl_isomerase-like_TIM-brl"/>
</dbReference>
<dbReference type="Proteomes" id="UP000193933">
    <property type="component" value="Unassembled WGS sequence"/>
</dbReference>
<feature type="domain" description="Xylose isomerase-like TIM barrel" evidence="1">
    <location>
        <begin position="23"/>
        <end position="243"/>
    </location>
</feature>
<dbReference type="PANTHER" id="PTHR12110:SF41">
    <property type="entry name" value="INOSOSE DEHYDRATASE"/>
    <property type="match status" value="1"/>
</dbReference>
<dbReference type="EMBL" id="MLFN01000008">
    <property type="protein sequence ID" value="ORM54571.1"/>
    <property type="molecule type" value="Genomic_DNA"/>
</dbReference>
<comment type="caution">
    <text evidence="2">The sequence shown here is derived from an EMBL/GenBank/DDBJ whole genome shotgun (WGS) entry which is preliminary data.</text>
</comment>
<evidence type="ECO:0000313" key="3">
    <source>
        <dbReference type="Proteomes" id="UP000193933"/>
    </source>
</evidence>
<gene>
    <name evidence="2" type="ORF">HA41_04980</name>
</gene>
<keyword evidence="3" id="KW-1185">Reference proteome</keyword>
<dbReference type="AlphaFoldDB" id="A0A1X1C000"/>
<dbReference type="Gene3D" id="3.20.20.150">
    <property type="entry name" value="Divalent-metal-dependent TIM barrel enzymes"/>
    <property type="match status" value="1"/>
</dbReference>
<dbReference type="InterPro" id="IPR036237">
    <property type="entry name" value="Xyl_isomerase-like_sf"/>
</dbReference>
<dbReference type="PANTHER" id="PTHR12110">
    <property type="entry name" value="HYDROXYPYRUVATE ISOMERASE"/>
    <property type="match status" value="1"/>
</dbReference>
<sequence length="286" mass="31449">MMEKMKLGVNSAMFDGHPPEVAFRTVRDAGFDYIELAYNQGYVGQLDPALFGRENAARINDLKQQYGLKMHALGCTINLAAPDAVAQFRLRVAFAQQIGARYLNACTARRDNRAALTDNLRRMAPIAEEAGCILCIENGGDPDYDAFAVAEDGFALLEAVSHPAVAFNLDPGNMVSLCPQQDPIAEALTMLPGARHCHIKDVMRQNGEYHFPPIGEGELNYAPLLQALAENAIPASLEIPLRMHRQPDSWPQRADQPVDPAISLEVLIRSRLALEKMLGYQLAADH</sequence>
<evidence type="ECO:0000313" key="2">
    <source>
        <dbReference type="EMBL" id="ORM54571.1"/>
    </source>
</evidence>
<dbReference type="Pfam" id="PF01261">
    <property type="entry name" value="AP_endonuc_2"/>
    <property type="match status" value="1"/>
</dbReference>
<dbReference type="SUPFAM" id="SSF51658">
    <property type="entry name" value="Xylose isomerase-like"/>
    <property type="match status" value="1"/>
</dbReference>